<comment type="caution">
    <text evidence="2">The sequence shown here is derived from an EMBL/GenBank/DDBJ whole genome shotgun (WGS) entry which is preliminary data.</text>
</comment>
<keyword evidence="3" id="KW-1185">Reference proteome</keyword>
<keyword evidence="2" id="KW-0808">Transferase</keyword>
<gene>
    <name evidence="2" type="ORF">E4U02_02700</name>
</gene>
<proteinExistence type="predicted"/>
<accession>A0A4Y9FYK0</accession>
<dbReference type="RefSeq" id="WP_135112905.1">
    <property type="nucleotide sequence ID" value="NZ_JADGLL010000003.1"/>
</dbReference>
<feature type="domain" description="Cyclodeaminase/cyclohydrolase" evidence="1">
    <location>
        <begin position="11"/>
        <end position="160"/>
    </location>
</feature>
<dbReference type="InterPro" id="IPR036178">
    <property type="entry name" value="Formintransfe-cycloase-like_sf"/>
</dbReference>
<dbReference type="InterPro" id="IPR007044">
    <property type="entry name" value="Cyclodeamin/CycHdrlase"/>
</dbReference>
<dbReference type="AlphaFoldDB" id="A0A4Y9FYK0"/>
<evidence type="ECO:0000313" key="3">
    <source>
        <dbReference type="Proteomes" id="UP000298358"/>
    </source>
</evidence>
<name>A0A4Y9FYK0_9MICO</name>
<protein>
    <submittedName>
        <fullName evidence="2">Formiminotransferase-cyclodeaminase</fullName>
    </submittedName>
</protein>
<organism evidence="2 3">
    <name type="scientific">Microbacterium paludicola</name>
    <dbReference type="NCBI Taxonomy" id="300019"/>
    <lineage>
        <taxon>Bacteria</taxon>
        <taxon>Bacillati</taxon>
        <taxon>Actinomycetota</taxon>
        <taxon>Actinomycetes</taxon>
        <taxon>Micrococcales</taxon>
        <taxon>Microbacteriaceae</taxon>
        <taxon>Microbacterium</taxon>
    </lineage>
</organism>
<dbReference type="Gene3D" id="1.20.120.680">
    <property type="entry name" value="Formiminotetrahydrofolate cyclodeaminase monomer, up-and-down helical bundle"/>
    <property type="match status" value="1"/>
</dbReference>
<evidence type="ECO:0000259" key="1">
    <source>
        <dbReference type="Pfam" id="PF04961"/>
    </source>
</evidence>
<dbReference type="SUPFAM" id="SSF101262">
    <property type="entry name" value="Methenyltetrahydrofolate cyclohydrolase-like"/>
    <property type="match status" value="1"/>
</dbReference>
<dbReference type="EMBL" id="SPQB01000003">
    <property type="protein sequence ID" value="TFU34180.1"/>
    <property type="molecule type" value="Genomic_DNA"/>
</dbReference>
<dbReference type="OrthoDB" id="4931985at2"/>
<dbReference type="Pfam" id="PF04961">
    <property type="entry name" value="FTCD_C"/>
    <property type="match status" value="1"/>
</dbReference>
<sequence length="206" mass="20969">MPGRITTRDATIDRWTAHLGEAQGDPGGGAAAGVMLALAAGLISMVARYSHADEVAARAGELRQAALDAADADAEASAAFGAAFRDAGEGRREAIREASLEAARSSARLGERARGAIADLEHLAAHGDPALVADVAVAAAALRAALASARTNLSYDLATLRSAGDTLDEVRAAHPDLWASVAALDDAIARIDGLTARIDDRAAPTD</sequence>
<dbReference type="Proteomes" id="UP000298358">
    <property type="component" value="Unassembled WGS sequence"/>
</dbReference>
<reference evidence="2 3" key="1">
    <citation type="submission" date="2019-03" db="EMBL/GenBank/DDBJ databases">
        <title>Diversity of the mouse oral microbiome.</title>
        <authorList>
            <person name="Joseph S."/>
            <person name="Aduse-Opoku J."/>
            <person name="Curtis M."/>
            <person name="Wade W."/>
            <person name="Hashim A."/>
        </authorList>
    </citation>
    <scope>NUCLEOTIDE SEQUENCE [LARGE SCALE GENOMIC DNA]</scope>
    <source>
        <strain evidence="2 3">P1012</strain>
    </source>
</reference>
<dbReference type="GO" id="GO:0016740">
    <property type="term" value="F:transferase activity"/>
    <property type="evidence" value="ECO:0007669"/>
    <property type="project" value="UniProtKB-KW"/>
</dbReference>
<evidence type="ECO:0000313" key="2">
    <source>
        <dbReference type="EMBL" id="TFU34180.1"/>
    </source>
</evidence>